<evidence type="ECO:0000256" key="6">
    <source>
        <dbReference type="PIRSR" id="PIRSR600223-1"/>
    </source>
</evidence>
<dbReference type="CDD" id="cd06530">
    <property type="entry name" value="S26_SPase_I"/>
    <property type="match status" value="1"/>
</dbReference>
<accession>A0A919BN59</accession>
<dbReference type="RefSeq" id="WP_189773217.1">
    <property type="nucleotide sequence ID" value="NZ_BNCK01000009.1"/>
</dbReference>
<comment type="caution">
    <text evidence="10">The sequence shown here is derived from an EMBL/GenBank/DDBJ whole genome shotgun (WGS) entry which is preliminary data.</text>
</comment>
<comment type="similarity">
    <text evidence="2 7">Belongs to the peptidase S26 family.</text>
</comment>
<dbReference type="PROSITE" id="PS00761">
    <property type="entry name" value="SPASE_I_3"/>
    <property type="match status" value="1"/>
</dbReference>
<dbReference type="Gene3D" id="2.10.109.10">
    <property type="entry name" value="Umud Fragment, subunit A"/>
    <property type="match status" value="1"/>
</dbReference>
<reference evidence="10" key="2">
    <citation type="submission" date="2020-09" db="EMBL/GenBank/DDBJ databases">
        <authorList>
            <person name="Sun Q."/>
            <person name="Kim S."/>
        </authorList>
    </citation>
    <scope>NUCLEOTIDE SEQUENCE</scope>
    <source>
        <strain evidence="10">KCTC 42731</strain>
    </source>
</reference>
<evidence type="ECO:0000256" key="8">
    <source>
        <dbReference type="SAM" id="SignalP"/>
    </source>
</evidence>
<dbReference type="GO" id="GO:0006465">
    <property type="term" value="P:signal peptide processing"/>
    <property type="evidence" value="ECO:0007669"/>
    <property type="project" value="InterPro"/>
</dbReference>
<evidence type="ECO:0000256" key="2">
    <source>
        <dbReference type="ARBA" id="ARBA00009370"/>
    </source>
</evidence>
<gene>
    <name evidence="10" type="ORF">GCM10017161_34320</name>
</gene>
<keyword evidence="11" id="KW-1185">Reference proteome</keyword>
<evidence type="ECO:0000256" key="3">
    <source>
        <dbReference type="ARBA" id="ARBA00013208"/>
    </source>
</evidence>
<dbReference type="InterPro" id="IPR019533">
    <property type="entry name" value="Peptidase_S26"/>
</dbReference>
<dbReference type="InterPro" id="IPR036286">
    <property type="entry name" value="LexA/Signal_pep-like_sf"/>
</dbReference>
<feature type="domain" description="Peptidase S26" evidence="9">
    <location>
        <begin position="13"/>
        <end position="194"/>
    </location>
</feature>
<feature type="chain" id="PRO_5037771331" description="Signal peptidase I" evidence="8">
    <location>
        <begin position="31"/>
        <end position="216"/>
    </location>
</feature>
<dbReference type="InterPro" id="IPR000223">
    <property type="entry name" value="Pept_S26A_signal_pept_1"/>
</dbReference>
<dbReference type="AlphaFoldDB" id="A0A919BN59"/>
<dbReference type="SUPFAM" id="SSF51306">
    <property type="entry name" value="LexA/Signal peptidase"/>
    <property type="match status" value="1"/>
</dbReference>
<feature type="signal peptide" evidence="8">
    <location>
        <begin position="1"/>
        <end position="30"/>
    </location>
</feature>
<keyword evidence="5 7" id="KW-0378">Hydrolase</keyword>
<feature type="active site" evidence="6">
    <location>
        <position position="39"/>
    </location>
</feature>
<reference evidence="10" key="1">
    <citation type="journal article" date="2014" name="Int. J. Syst. Evol. Microbiol.">
        <title>Complete genome sequence of Corynebacterium casei LMG S-19264T (=DSM 44701T), isolated from a smear-ripened cheese.</title>
        <authorList>
            <consortium name="US DOE Joint Genome Institute (JGI-PGF)"/>
            <person name="Walter F."/>
            <person name="Albersmeier A."/>
            <person name="Kalinowski J."/>
            <person name="Ruckert C."/>
        </authorList>
    </citation>
    <scope>NUCLEOTIDE SEQUENCE</scope>
    <source>
        <strain evidence="10">KCTC 42731</strain>
    </source>
</reference>
<dbReference type="Proteomes" id="UP000623842">
    <property type="component" value="Unassembled WGS sequence"/>
</dbReference>
<protein>
    <recommendedName>
        <fullName evidence="4 7">Signal peptidase I</fullName>
        <ecNumber evidence="3 7">3.4.21.89</ecNumber>
    </recommendedName>
</protein>
<evidence type="ECO:0000256" key="4">
    <source>
        <dbReference type="ARBA" id="ARBA00019232"/>
    </source>
</evidence>
<dbReference type="PRINTS" id="PR00727">
    <property type="entry name" value="LEADERPTASE"/>
</dbReference>
<dbReference type="InterPro" id="IPR019758">
    <property type="entry name" value="Pept_S26A_signal_pept_1_CS"/>
</dbReference>
<dbReference type="PROSITE" id="PS00760">
    <property type="entry name" value="SPASE_I_2"/>
    <property type="match status" value="1"/>
</dbReference>
<dbReference type="InterPro" id="IPR019757">
    <property type="entry name" value="Pept_S26A_signal_pept_1_Lys-AS"/>
</dbReference>
<dbReference type="GO" id="GO:0009003">
    <property type="term" value="F:signal peptidase activity"/>
    <property type="evidence" value="ECO:0007669"/>
    <property type="project" value="UniProtKB-EC"/>
</dbReference>
<sequence length="216" mass="24710">MRLNMKKMWRENKSFIIFIALMLVFRSAVADWNDVPTGSMKPTIVEGDRIYVDKLAYDINIPFVGYSVYKLNDPKTNDIIIFNSIKADKRLVKRVIGVPGDIVSLKNNKLVINGKAVTYHDEVNKQGVSILTELLSTNGHRIQVTENQAPYSSFPSVKVPENHYLVLGDNRDNSADSRVIGFVPRNEIIGRTNKVILSLDYENYFLPRLNRFFKDI</sequence>
<dbReference type="PANTHER" id="PTHR43390">
    <property type="entry name" value="SIGNAL PEPTIDASE I"/>
    <property type="match status" value="1"/>
</dbReference>
<evidence type="ECO:0000256" key="7">
    <source>
        <dbReference type="RuleBase" id="RU362042"/>
    </source>
</evidence>
<evidence type="ECO:0000259" key="9">
    <source>
        <dbReference type="Pfam" id="PF10502"/>
    </source>
</evidence>
<evidence type="ECO:0000313" key="11">
    <source>
        <dbReference type="Proteomes" id="UP000623842"/>
    </source>
</evidence>
<comment type="subcellular location">
    <subcellularLocation>
        <location evidence="7">Membrane</location>
        <topology evidence="7">Multi-pass membrane protein</topology>
    </subcellularLocation>
</comment>
<organism evidence="10 11">
    <name type="scientific">Thalassotalea marina</name>
    <dbReference type="NCBI Taxonomy" id="1673741"/>
    <lineage>
        <taxon>Bacteria</taxon>
        <taxon>Pseudomonadati</taxon>
        <taxon>Pseudomonadota</taxon>
        <taxon>Gammaproteobacteria</taxon>
        <taxon>Alteromonadales</taxon>
        <taxon>Colwelliaceae</taxon>
        <taxon>Thalassotalea</taxon>
    </lineage>
</organism>
<dbReference type="PANTHER" id="PTHR43390:SF1">
    <property type="entry name" value="CHLOROPLAST PROCESSING PEPTIDASE"/>
    <property type="match status" value="1"/>
</dbReference>
<dbReference type="Pfam" id="PF10502">
    <property type="entry name" value="Peptidase_S26"/>
    <property type="match status" value="1"/>
</dbReference>
<dbReference type="GO" id="GO:0004252">
    <property type="term" value="F:serine-type endopeptidase activity"/>
    <property type="evidence" value="ECO:0007669"/>
    <property type="project" value="InterPro"/>
</dbReference>
<dbReference type="GO" id="GO:0016020">
    <property type="term" value="C:membrane"/>
    <property type="evidence" value="ECO:0007669"/>
    <property type="project" value="UniProtKB-SubCell"/>
</dbReference>
<evidence type="ECO:0000256" key="5">
    <source>
        <dbReference type="ARBA" id="ARBA00022801"/>
    </source>
</evidence>
<evidence type="ECO:0000256" key="1">
    <source>
        <dbReference type="ARBA" id="ARBA00000677"/>
    </source>
</evidence>
<feature type="active site" evidence="6">
    <location>
        <position position="93"/>
    </location>
</feature>
<comment type="catalytic activity">
    <reaction evidence="1 7">
        <text>Cleavage of hydrophobic, N-terminal signal or leader sequences from secreted and periplasmic proteins.</text>
        <dbReference type="EC" id="3.4.21.89"/>
    </reaction>
</comment>
<dbReference type="NCBIfam" id="TIGR02227">
    <property type="entry name" value="sigpep_I_bact"/>
    <property type="match status" value="1"/>
</dbReference>
<name>A0A919BN59_9GAMM</name>
<dbReference type="EMBL" id="BNCK01000009">
    <property type="protein sequence ID" value="GHG02575.1"/>
    <property type="molecule type" value="Genomic_DNA"/>
</dbReference>
<proteinExistence type="inferred from homology"/>
<keyword evidence="8" id="KW-0732">Signal</keyword>
<keyword evidence="7" id="KW-0645">Protease</keyword>
<evidence type="ECO:0000313" key="10">
    <source>
        <dbReference type="EMBL" id="GHG02575.1"/>
    </source>
</evidence>
<dbReference type="EC" id="3.4.21.89" evidence="3 7"/>